<dbReference type="PANTHER" id="PTHR16263:SF4">
    <property type="entry name" value="TETRATRICOPEPTIDE REPEAT PROTEIN 38"/>
    <property type="match status" value="1"/>
</dbReference>
<evidence type="ECO:0000256" key="1">
    <source>
        <dbReference type="ARBA" id="ARBA00005857"/>
    </source>
</evidence>
<evidence type="ECO:0000256" key="3">
    <source>
        <dbReference type="ARBA" id="ARBA00022737"/>
    </source>
</evidence>
<dbReference type="InterPro" id="IPR011990">
    <property type="entry name" value="TPR-like_helical_dom_sf"/>
</dbReference>
<sequence length="596" mass="67337">MQVALPEFRLFLSVIISAFNLGQLPLGPRVLELSLGLSPCCCLLEKRGARRSECVVHKSERVRRARGSREERHVLANGAIAMFAVVSNAHLRSLQAPLRNCFATQKTRIAMCADWCARNLRDCQAWREEGLEMSTTSNEAAKLYDASVRQLVSWINCDQLGGLEKTLKGMTAADPDLVMGQVLSVGLNALGTGKSFSTDPEYVANVENMVKLAGKIGNKREKIHATAVNYFARGEMNCACVLWERILAEHPNDLLALKFAHDGYFFLGDKYNKRDSVARVIDKWDKDAPCYSYLHGMYAFGLEECGEYTESEKHARKALELQPQDCWATHAVAHCYEMSSCYEEGIKFMESTVQDWSPCVMLACHNFWHTALFYIEKGDLDGAMALFDKEVNRRYGISEHMLDMVDAASLLLRLELEGVDVGDRWMKILERIKPHVNDQALGFNETHMAMVFSHEESDEYVNLQREATSRYLGGSSRGDQYHVIKTITQPIDEAIAAFSKGDYDKTAEIMHPLRHCVYQIGGSHAQRDVYTLILIHACIRSMDPEKKLWLKDVLAERERLKPNSTLLQRLGKLYKDTHVVSILKDSTEGGKQCVFV</sequence>
<keyword evidence="4" id="KW-0802">TPR repeat</keyword>
<keyword evidence="3" id="KW-0677">Repeat</keyword>
<proteinExistence type="inferred from homology"/>
<comment type="caution">
    <text evidence="5">The sequence shown here is derived from an EMBL/GenBank/DDBJ whole genome shotgun (WGS) entry which is preliminary data.</text>
</comment>
<dbReference type="InterPro" id="IPR033891">
    <property type="entry name" value="TTC38"/>
</dbReference>
<dbReference type="PANTHER" id="PTHR16263">
    <property type="entry name" value="TETRATRICOPEPTIDE REPEAT PROTEIN 38"/>
    <property type="match status" value="1"/>
</dbReference>
<name>A0A4U8UT16_STECR</name>
<dbReference type="Gene3D" id="1.25.40.10">
    <property type="entry name" value="Tetratricopeptide repeat domain"/>
    <property type="match status" value="1"/>
</dbReference>
<dbReference type="Proteomes" id="UP000298663">
    <property type="component" value="Unassembled WGS sequence"/>
</dbReference>
<dbReference type="SUPFAM" id="SSF48452">
    <property type="entry name" value="TPR-like"/>
    <property type="match status" value="1"/>
</dbReference>
<keyword evidence="6" id="KW-1185">Reference proteome</keyword>
<evidence type="ECO:0000256" key="4">
    <source>
        <dbReference type="ARBA" id="ARBA00022803"/>
    </source>
</evidence>
<gene>
    <name evidence="5" type="ORF">L596_002391</name>
</gene>
<reference evidence="5 6" key="2">
    <citation type="journal article" date="2019" name="G3 (Bethesda)">
        <title>Hybrid Assembly of the Genome of the Entomopathogenic Nematode Steinernema carpocapsae Identifies the X-Chromosome.</title>
        <authorList>
            <person name="Serra L."/>
            <person name="Macchietto M."/>
            <person name="Macias-Munoz A."/>
            <person name="McGill C.J."/>
            <person name="Rodriguez I.M."/>
            <person name="Rodriguez B."/>
            <person name="Murad R."/>
            <person name="Mortazavi A."/>
        </authorList>
    </citation>
    <scope>NUCLEOTIDE SEQUENCE [LARGE SCALE GENOMIC DNA]</scope>
    <source>
        <strain evidence="5 6">ALL</strain>
    </source>
</reference>
<dbReference type="OrthoDB" id="1427555at2759"/>
<evidence type="ECO:0000256" key="2">
    <source>
        <dbReference type="ARBA" id="ARBA00019992"/>
    </source>
</evidence>
<dbReference type="EMBL" id="AZBU02000001">
    <property type="protein sequence ID" value="TMS34888.1"/>
    <property type="molecule type" value="Genomic_DNA"/>
</dbReference>
<comment type="similarity">
    <text evidence="1">Belongs to the TTC38 family.</text>
</comment>
<evidence type="ECO:0000313" key="6">
    <source>
        <dbReference type="Proteomes" id="UP000298663"/>
    </source>
</evidence>
<dbReference type="CDD" id="cd05804">
    <property type="entry name" value="StaR_like"/>
    <property type="match status" value="1"/>
</dbReference>
<organism evidence="5 6">
    <name type="scientific">Steinernema carpocapsae</name>
    <name type="common">Entomopathogenic nematode</name>
    <dbReference type="NCBI Taxonomy" id="34508"/>
    <lineage>
        <taxon>Eukaryota</taxon>
        <taxon>Metazoa</taxon>
        <taxon>Ecdysozoa</taxon>
        <taxon>Nematoda</taxon>
        <taxon>Chromadorea</taxon>
        <taxon>Rhabditida</taxon>
        <taxon>Tylenchina</taxon>
        <taxon>Panagrolaimomorpha</taxon>
        <taxon>Strongyloidoidea</taxon>
        <taxon>Steinernematidae</taxon>
        <taxon>Steinernema</taxon>
    </lineage>
</organism>
<dbReference type="AlphaFoldDB" id="A0A4U8UT16"/>
<protein>
    <recommendedName>
        <fullName evidence="2">Tetratricopeptide repeat protein 38</fullName>
    </recommendedName>
</protein>
<evidence type="ECO:0000313" key="5">
    <source>
        <dbReference type="EMBL" id="TMS34888.1"/>
    </source>
</evidence>
<reference evidence="5 6" key="1">
    <citation type="journal article" date="2015" name="Genome Biol.">
        <title>Comparative genomics of Steinernema reveals deeply conserved gene regulatory networks.</title>
        <authorList>
            <person name="Dillman A.R."/>
            <person name="Macchietto M."/>
            <person name="Porter C.F."/>
            <person name="Rogers A."/>
            <person name="Williams B."/>
            <person name="Antoshechkin I."/>
            <person name="Lee M.M."/>
            <person name="Goodwin Z."/>
            <person name="Lu X."/>
            <person name="Lewis E.E."/>
            <person name="Goodrich-Blair H."/>
            <person name="Stock S.P."/>
            <person name="Adams B.J."/>
            <person name="Sternberg P.W."/>
            <person name="Mortazavi A."/>
        </authorList>
    </citation>
    <scope>NUCLEOTIDE SEQUENCE [LARGE SCALE GENOMIC DNA]</scope>
    <source>
        <strain evidence="5 6">ALL</strain>
    </source>
</reference>
<accession>A0A4U8UT16</accession>